<feature type="transmembrane region" description="Helical" evidence="11">
    <location>
        <begin position="133"/>
        <end position="153"/>
    </location>
</feature>
<evidence type="ECO:0000256" key="9">
    <source>
        <dbReference type="ARBA" id="ARBA00025439"/>
    </source>
</evidence>
<evidence type="ECO:0000256" key="1">
    <source>
        <dbReference type="ARBA" id="ARBA00004651"/>
    </source>
</evidence>
<dbReference type="Proteomes" id="UP001595632">
    <property type="component" value="Unassembled WGS sequence"/>
</dbReference>
<accession>A0ABV7GM19</accession>
<comment type="function">
    <text evidence="9">Part of the ABC transporter complex LsrABCD involved in autoinducer 2 (AI-2) import. Probably responsible for the translocation of the substrate across the membrane.</text>
</comment>
<evidence type="ECO:0000256" key="2">
    <source>
        <dbReference type="ARBA" id="ARBA00011262"/>
    </source>
</evidence>
<organism evidence="12 13">
    <name type="scientific">Psychromarinibacter halotolerans</name>
    <dbReference type="NCBI Taxonomy" id="1775175"/>
    <lineage>
        <taxon>Bacteria</taxon>
        <taxon>Pseudomonadati</taxon>
        <taxon>Pseudomonadota</taxon>
        <taxon>Alphaproteobacteria</taxon>
        <taxon>Rhodobacterales</taxon>
        <taxon>Paracoccaceae</taxon>
        <taxon>Psychromarinibacter</taxon>
    </lineage>
</organism>
<evidence type="ECO:0000256" key="6">
    <source>
        <dbReference type="ARBA" id="ARBA00022692"/>
    </source>
</evidence>
<gene>
    <name evidence="12" type="ORF">ACFOGP_08105</name>
</gene>
<keyword evidence="5" id="KW-0997">Cell inner membrane</keyword>
<dbReference type="EMBL" id="JBHRTB010000010">
    <property type="protein sequence ID" value="MFC3142668.1"/>
    <property type="molecule type" value="Genomic_DNA"/>
</dbReference>
<comment type="caution">
    <text evidence="12">The sequence shown here is derived from an EMBL/GenBank/DDBJ whole genome shotgun (WGS) entry which is preliminary data.</text>
</comment>
<keyword evidence="6 11" id="KW-0812">Transmembrane</keyword>
<comment type="subunit">
    <text evidence="2">The complex is composed of two ATP-binding proteins (LsrA), two transmembrane proteins (LsrC and LsrD) and a solute-binding protein (LsrB).</text>
</comment>
<evidence type="ECO:0000256" key="3">
    <source>
        <dbReference type="ARBA" id="ARBA00022448"/>
    </source>
</evidence>
<dbReference type="PANTHER" id="PTHR32196">
    <property type="entry name" value="ABC TRANSPORTER PERMEASE PROTEIN YPHD-RELATED-RELATED"/>
    <property type="match status" value="1"/>
</dbReference>
<feature type="transmembrane region" description="Helical" evidence="11">
    <location>
        <begin position="248"/>
        <end position="269"/>
    </location>
</feature>
<protein>
    <recommendedName>
        <fullName evidence="10">Autoinducer 2 import system permease protein LsrD</fullName>
    </recommendedName>
</protein>
<dbReference type="RefSeq" id="WP_275633460.1">
    <property type="nucleotide sequence ID" value="NZ_JARGYD010000005.1"/>
</dbReference>
<feature type="transmembrane region" description="Helical" evidence="11">
    <location>
        <begin position="101"/>
        <end position="121"/>
    </location>
</feature>
<keyword evidence="8 11" id="KW-0472">Membrane</keyword>
<feature type="transmembrane region" description="Helical" evidence="11">
    <location>
        <begin position="304"/>
        <end position="322"/>
    </location>
</feature>
<keyword evidence="7 11" id="KW-1133">Transmembrane helix</keyword>
<feature type="transmembrane region" description="Helical" evidence="11">
    <location>
        <begin position="48"/>
        <end position="67"/>
    </location>
</feature>
<dbReference type="InterPro" id="IPR001851">
    <property type="entry name" value="ABC_transp_permease"/>
</dbReference>
<comment type="subcellular location">
    <subcellularLocation>
        <location evidence="1">Cell membrane</location>
        <topology evidence="1">Multi-pass membrane protein</topology>
    </subcellularLocation>
</comment>
<name>A0ABV7GM19_9RHOB</name>
<evidence type="ECO:0000256" key="10">
    <source>
        <dbReference type="ARBA" id="ARBA00039381"/>
    </source>
</evidence>
<feature type="transmembrane region" description="Helical" evidence="11">
    <location>
        <begin position="173"/>
        <end position="194"/>
    </location>
</feature>
<evidence type="ECO:0000256" key="4">
    <source>
        <dbReference type="ARBA" id="ARBA00022475"/>
    </source>
</evidence>
<evidence type="ECO:0000256" key="8">
    <source>
        <dbReference type="ARBA" id="ARBA00023136"/>
    </source>
</evidence>
<feature type="transmembrane region" description="Helical" evidence="11">
    <location>
        <begin position="222"/>
        <end position="242"/>
    </location>
</feature>
<feature type="transmembrane region" description="Helical" evidence="11">
    <location>
        <begin position="74"/>
        <end position="95"/>
    </location>
</feature>
<feature type="transmembrane region" description="Helical" evidence="11">
    <location>
        <begin position="12"/>
        <end position="36"/>
    </location>
</feature>
<proteinExistence type="predicted"/>
<sequence length="331" mass="34911">MTPARRRTLEFLLDNLVWLMLIAVLVIFSLTVPRYFQFGIFANILEQSTYVGVMAIGLAIVIISGNLDLSVESTAALAAMITGLLFASSGIGMGLTVGPSIIAIPVSMLIAVAVGVVIGFINGFFVIKVGMSAFIVTLASFIWVRGLVVAISGGRSAQSLAPEIRVLGIERLLGVPLLAWFAVLCFVIFALVMAKTPFGRYITLVGGNEVATYRAGIPANKILWMSFVIAGALAGLAGWLLAIRTSGATANLGTGMLFNAFAAVVIGGVSLKGGIGKLPGVYAGVLLIYSIHTAINLMRLPAHWTQVILGLLVLAAVLLDTLKLRLREKLL</sequence>
<evidence type="ECO:0000313" key="13">
    <source>
        <dbReference type="Proteomes" id="UP001595632"/>
    </source>
</evidence>
<feature type="transmembrane region" description="Helical" evidence="11">
    <location>
        <begin position="281"/>
        <end position="298"/>
    </location>
</feature>
<dbReference type="PANTHER" id="PTHR32196:SF71">
    <property type="entry name" value="AUTOINDUCER 2 IMPORT SYSTEM PERMEASE PROTEIN LSRD"/>
    <property type="match status" value="1"/>
</dbReference>
<evidence type="ECO:0000256" key="5">
    <source>
        <dbReference type="ARBA" id="ARBA00022519"/>
    </source>
</evidence>
<evidence type="ECO:0000256" key="7">
    <source>
        <dbReference type="ARBA" id="ARBA00022989"/>
    </source>
</evidence>
<keyword evidence="3" id="KW-0813">Transport</keyword>
<dbReference type="CDD" id="cd06579">
    <property type="entry name" value="TM_PBP1_transp_AraH_like"/>
    <property type="match status" value="1"/>
</dbReference>
<evidence type="ECO:0000256" key="11">
    <source>
        <dbReference type="SAM" id="Phobius"/>
    </source>
</evidence>
<dbReference type="Pfam" id="PF02653">
    <property type="entry name" value="BPD_transp_2"/>
    <property type="match status" value="1"/>
</dbReference>
<evidence type="ECO:0000313" key="12">
    <source>
        <dbReference type="EMBL" id="MFC3142668.1"/>
    </source>
</evidence>
<reference evidence="13" key="1">
    <citation type="journal article" date="2019" name="Int. J. Syst. Evol. Microbiol.">
        <title>The Global Catalogue of Microorganisms (GCM) 10K type strain sequencing project: providing services to taxonomists for standard genome sequencing and annotation.</title>
        <authorList>
            <consortium name="The Broad Institute Genomics Platform"/>
            <consortium name="The Broad Institute Genome Sequencing Center for Infectious Disease"/>
            <person name="Wu L."/>
            <person name="Ma J."/>
        </authorList>
    </citation>
    <scope>NUCLEOTIDE SEQUENCE [LARGE SCALE GENOMIC DNA]</scope>
    <source>
        <strain evidence="13">KCTC 52366</strain>
    </source>
</reference>
<keyword evidence="13" id="KW-1185">Reference proteome</keyword>
<keyword evidence="4" id="KW-1003">Cell membrane</keyword>